<feature type="domain" description="ATPase AAA-type core" evidence="1">
    <location>
        <begin position="273"/>
        <end position="316"/>
    </location>
</feature>
<gene>
    <name evidence="2" type="ORF">NCTC11157_01383</name>
</gene>
<dbReference type="PANTHER" id="PTHR43581">
    <property type="entry name" value="ATP/GTP PHOSPHATASE"/>
    <property type="match status" value="1"/>
</dbReference>
<reference evidence="2 3" key="1">
    <citation type="submission" date="2018-06" db="EMBL/GenBank/DDBJ databases">
        <authorList>
            <consortium name="Pathogen Informatics"/>
            <person name="Doyle S."/>
        </authorList>
    </citation>
    <scope>NUCLEOTIDE SEQUENCE [LARGE SCALE GENOMIC DNA]</scope>
    <source>
        <strain evidence="2 3">NCTC11157</strain>
    </source>
</reference>
<dbReference type="SUPFAM" id="SSF52540">
    <property type="entry name" value="P-loop containing nucleoside triphosphate hydrolases"/>
    <property type="match status" value="1"/>
</dbReference>
<accession>A0A379DYV5</accession>
<proteinExistence type="predicted"/>
<evidence type="ECO:0000259" key="1">
    <source>
        <dbReference type="Pfam" id="PF13304"/>
    </source>
</evidence>
<dbReference type="InterPro" id="IPR003959">
    <property type="entry name" value="ATPase_AAA_core"/>
</dbReference>
<dbReference type="Pfam" id="PF13304">
    <property type="entry name" value="AAA_21"/>
    <property type="match status" value="1"/>
</dbReference>
<protein>
    <submittedName>
        <fullName evidence="2">Uncharacterized conserved protein</fullName>
    </submittedName>
</protein>
<dbReference type="GeneID" id="91082572"/>
<dbReference type="AlphaFoldDB" id="A0A379DYV5"/>
<dbReference type="Proteomes" id="UP000254072">
    <property type="component" value="Unassembled WGS sequence"/>
</dbReference>
<dbReference type="GO" id="GO:0016887">
    <property type="term" value="F:ATP hydrolysis activity"/>
    <property type="evidence" value="ECO:0007669"/>
    <property type="project" value="InterPro"/>
</dbReference>
<evidence type="ECO:0000313" key="3">
    <source>
        <dbReference type="Proteomes" id="UP000254072"/>
    </source>
</evidence>
<dbReference type="InterPro" id="IPR051396">
    <property type="entry name" value="Bact_Antivir_Def_Nuclease"/>
</dbReference>
<name>A0A379DYV5_9BACT</name>
<dbReference type="InterPro" id="IPR027417">
    <property type="entry name" value="P-loop_NTPase"/>
</dbReference>
<evidence type="ECO:0000313" key="2">
    <source>
        <dbReference type="EMBL" id="SUB85648.1"/>
    </source>
</evidence>
<dbReference type="GO" id="GO:0005524">
    <property type="term" value="F:ATP binding"/>
    <property type="evidence" value="ECO:0007669"/>
    <property type="project" value="InterPro"/>
</dbReference>
<dbReference type="RefSeq" id="WP_021669393.1">
    <property type="nucleotide sequence ID" value="NZ_UGTL01000001.1"/>
</dbReference>
<organism evidence="2 3">
    <name type="scientific">Prevotella disiens</name>
    <dbReference type="NCBI Taxonomy" id="28130"/>
    <lineage>
        <taxon>Bacteria</taxon>
        <taxon>Pseudomonadati</taxon>
        <taxon>Bacteroidota</taxon>
        <taxon>Bacteroidia</taxon>
        <taxon>Bacteroidales</taxon>
        <taxon>Prevotellaceae</taxon>
        <taxon>Prevotella</taxon>
    </lineage>
</organism>
<dbReference type="PANTHER" id="PTHR43581:SF2">
    <property type="entry name" value="EXCINUCLEASE ATPASE SUBUNIT"/>
    <property type="match status" value="1"/>
</dbReference>
<dbReference type="Gene3D" id="3.40.50.300">
    <property type="entry name" value="P-loop containing nucleotide triphosphate hydrolases"/>
    <property type="match status" value="1"/>
</dbReference>
<dbReference type="OrthoDB" id="1098190at2"/>
<sequence length="407" mass="46706">MGNQEKLIIKTFGPIQNAEVIFNKVTIFVGEQGVGKSTIVKLYSLFTWLEKAITRHQVKISDLEKPARFKNKYCLYNNLSSLFKDETEITFHGLHYCFTYEKGGINITENKENTDDFNLAKVMYVPAERNILGSIDHPSYLKGLPPALFTFLEEYDKAKNALKTGFELPFNNTFFEYDALNDMPKIRNNDYEIKLSEASSGFQSTLPLLLVSKHISDMVFDRSKSSELTETEKKTLKREVEKIMGNENLTEEVKVASLKSLSAKYKYSRFLNIVEEPELNLYPTSQRNVLIRLIEDAKKMENNKLVMTTHSPYVINYLTIFVKAAQLAKQIKKDKWLKEVEKIVPLKAHLCSSELVIFQVSNGRVEQLASSEGIPSDANFLNEMLQVTNDDFDRLLEIEEEIENGNN</sequence>
<dbReference type="EMBL" id="UGTL01000001">
    <property type="protein sequence ID" value="SUB85648.1"/>
    <property type="molecule type" value="Genomic_DNA"/>
</dbReference>